<dbReference type="AlphaFoldDB" id="A0A2K9ZF17"/>
<evidence type="ECO:0000313" key="1">
    <source>
        <dbReference type="EMBL" id="AUW46843.1"/>
    </source>
</evidence>
<accession>A0A2K9ZF17</accession>
<evidence type="ECO:0000313" key="2">
    <source>
        <dbReference type="Proteomes" id="UP000238523"/>
    </source>
</evidence>
<name>A0A2K9ZF17_RHILE</name>
<sequence>MTIDELMELQEAGSRARVLGLKSCENPYLAPARMPTGDSSALADWLARHDAWKFGWETEDASRDGSISDYFRELITTKRRPQRPDRLTGASIDNDAT</sequence>
<geneLocation type="plasmid" evidence="2">
    <name>prln2</name>
</geneLocation>
<keyword evidence="1" id="KW-0614">Plasmid</keyword>
<gene>
    <name evidence="1" type="ORF">CUJ84_pRLN2000303</name>
</gene>
<proteinExistence type="predicted"/>
<dbReference type="Proteomes" id="UP000238523">
    <property type="component" value="Plasmid pRLN2"/>
</dbReference>
<dbReference type="InterPro" id="IPR049847">
    <property type="entry name" value="CrpP-rel"/>
</dbReference>
<dbReference type="EMBL" id="CP025014">
    <property type="protein sequence ID" value="AUW46843.1"/>
    <property type="molecule type" value="Genomic_DNA"/>
</dbReference>
<reference evidence="1 2" key="1">
    <citation type="submission" date="2017-11" db="EMBL/GenBank/DDBJ databases">
        <title>Complete genome of Rhizobium leguminosarum Norway, an ineffective micro-symbiont.</title>
        <authorList>
            <person name="Hoffrichter A."/>
            <person name="Liang J."/>
            <person name="Brachmann A."/>
            <person name="Marin M."/>
        </authorList>
    </citation>
    <scope>NUCLEOTIDE SEQUENCE [LARGE SCALE GENOMIC DNA]</scope>
    <source>
        <strain evidence="1 2">Norway</strain>
        <plasmid evidence="2">Plasmid prln2</plasmid>
    </source>
</reference>
<dbReference type="NCBIfam" id="NF041856">
    <property type="entry name" value="CrpP_rel_fam"/>
    <property type="match status" value="1"/>
</dbReference>
<organism evidence="1 2">
    <name type="scientific">Rhizobium leguminosarum</name>
    <dbReference type="NCBI Taxonomy" id="384"/>
    <lineage>
        <taxon>Bacteria</taxon>
        <taxon>Pseudomonadati</taxon>
        <taxon>Pseudomonadota</taxon>
        <taxon>Alphaproteobacteria</taxon>
        <taxon>Hyphomicrobiales</taxon>
        <taxon>Rhizobiaceae</taxon>
        <taxon>Rhizobium/Agrobacterium group</taxon>
        <taxon>Rhizobium</taxon>
    </lineage>
</organism>
<dbReference type="RefSeq" id="WP_105009422.1">
    <property type="nucleotide sequence ID" value="NZ_CP025014.1"/>
</dbReference>
<protein>
    <submittedName>
        <fullName evidence="1">Uncharacterized protein</fullName>
    </submittedName>
</protein>